<dbReference type="eggNOG" id="COG2856">
    <property type="taxonomic scope" value="Bacteria"/>
</dbReference>
<proteinExistence type="predicted"/>
<dbReference type="RefSeq" id="WP_005950502.1">
    <property type="nucleotide sequence ID" value="NZ_CP136423.1"/>
</dbReference>
<organism evidence="1 2">
    <name type="scientific">Blautia hydrogenotrophica (strain DSM 10507 / JCM 14656 / S5a33)</name>
    <name type="common">Ruminococcus hydrogenotrophicus</name>
    <dbReference type="NCBI Taxonomy" id="476272"/>
    <lineage>
        <taxon>Bacteria</taxon>
        <taxon>Bacillati</taxon>
        <taxon>Bacillota</taxon>
        <taxon>Clostridia</taxon>
        <taxon>Lachnospirales</taxon>
        <taxon>Lachnospiraceae</taxon>
        <taxon>Blautia</taxon>
    </lineage>
</organism>
<reference evidence="1 2" key="2">
    <citation type="submission" date="2009-02" db="EMBL/GenBank/DDBJ databases">
        <title>Draft genome sequence of Blautia hydrogenotrophica DSM 10507 (Ruminococcus hydrogenotrophicus DSM 10507).</title>
        <authorList>
            <person name="Sudarsanam P."/>
            <person name="Ley R."/>
            <person name="Guruge J."/>
            <person name="Turnbaugh P.J."/>
            <person name="Mahowald M."/>
            <person name="Liep D."/>
            <person name="Gordon J."/>
        </authorList>
    </citation>
    <scope>NUCLEOTIDE SEQUENCE [LARGE SCALE GENOMIC DNA]</scope>
    <source>
        <strain evidence="2">DSM 10507 / JCM 14656 / S5a33</strain>
    </source>
</reference>
<protein>
    <submittedName>
        <fullName evidence="1">Uncharacterized protein</fullName>
    </submittedName>
</protein>
<evidence type="ECO:0000313" key="1">
    <source>
        <dbReference type="EMBL" id="EEG48282.1"/>
    </source>
</evidence>
<dbReference type="Proteomes" id="UP000003100">
    <property type="component" value="Unassembled WGS sequence"/>
</dbReference>
<comment type="caution">
    <text evidence="1">The sequence shown here is derived from an EMBL/GenBank/DDBJ whole genome shotgun (WGS) entry which is preliminary data.</text>
</comment>
<dbReference type="AlphaFoldDB" id="C0CPM1"/>
<dbReference type="eggNOG" id="COG1106">
    <property type="taxonomic scope" value="Bacteria"/>
</dbReference>
<gene>
    <name evidence="1" type="ORF">RUMHYD_02822</name>
</gene>
<dbReference type="GeneID" id="86822615"/>
<dbReference type="HOGENOM" id="CLU_1486317_0_0_9"/>
<accession>C0CPM1</accession>
<dbReference type="PATRIC" id="fig|476272.21.peg.954"/>
<evidence type="ECO:0000313" key="2">
    <source>
        <dbReference type="Proteomes" id="UP000003100"/>
    </source>
</evidence>
<name>C0CPM1_BLAHS</name>
<reference evidence="1 2" key="1">
    <citation type="submission" date="2009-01" db="EMBL/GenBank/DDBJ databases">
        <authorList>
            <person name="Fulton L."/>
            <person name="Clifton S."/>
            <person name="Fulton B."/>
            <person name="Xu J."/>
            <person name="Minx P."/>
            <person name="Pepin K.H."/>
            <person name="Johnson M."/>
            <person name="Bhonagiri V."/>
            <person name="Nash W.E."/>
            <person name="Mardis E.R."/>
            <person name="Wilson R.K."/>
        </authorList>
    </citation>
    <scope>NUCLEOTIDE SEQUENCE [LARGE SCALE GENOMIC DNA]</scope>
    <source>
        <strain evidence="2">DSM 10507 / JCM 14656 / S5a33</strain>
    </source>
</reference>
<dbReference type="EMBL" id="ACBZ01000156">
    <property type="protein sequence ID" value="EEG48282.1"/>
    <property type="molecule type" value="Genomic_DNA"/>
</dbReference>
<sequence length="181" mass="21313">MPSFYLGLSRLYPLGENEAEVVEERRFKSKLTQSDLRWLLTNYKNILSIEDTIESISNYEINKKRSGGVNTPEYDYLSNSSGQDNLMQILYLLLSFIKLHSEWDELARLWGYNRLIGLMGIINAYIHGCQTLYEMAAYLDVTEEYLREAIFCYRNKYGVYKKIDNYVVYFEPCLKVCEILD</sequence>
<keyword evidence="2" id="KW-1185">Reference proteome</keyword>